<gene>
    <name evidence="11" type="ORF">TVAG_032770</name>
</gene>
<dbReference type="PANTHER" id="PTHR10556">
    <property type="entry name" value="3-OXO-5-ALPHA-STEROID 4-DEHYDROGENASE"/>
    <property type="match status" value="1"/>
</dbReference>
<proteinExistence type="inferred from homology"/>
<keyword evidence="5 9" id="KW-1133">Transmembrane helix</keyword>
<dbReference type="STRING" id="5722.A2FMJ2"/>
<keyword evidence="6" id="KW-0560">Oxidoreductase</keyword>
<dbReference type="EMBL" id="DS113887">
    <property type="protein sequence ID" value="EAX93891.1"/>
    <property type="molecule type" value="Genomic_DNA"/>
</dbReference>
<dbReference type="SMR" id="A2FMJ2"/>
<evidence type="ECO:0000256" key="9">
    <source>
        <dbReference type="SAM" id="Phobius"/>
    </source>
</evidence>
<dbReference type="VEuPathDB" id="TrichDB:TVAG_032770"/>
<evidence type="ECO:0000256" key="4">
    <source>
        <dbReference type="ARBA" id="ARBA00022692"/>
    </source>
</evidence>
<feature type="domain" description="3-oxo-5-alpha-steroid 4-dehydrogenase C-terminal" evidence="10">
    <location>
        <begin position="139"/>
        <end position="281"/>
    </location>
</feature>
<evidence type="ECO:0000256" key="3">
    <source>
        <dbReference type="ARBA" id="ARBA00022516"/>
    </source>
</evidence>
<reference evidence="11" key="1">
    <citation type="submission" date="2006-10" db="EMBL/GenBank/DDBJ databases">
        <authorList>
            <person name="Amadeo P."/>
            <person name="Zhao Q."/>
            <person name="Wortman J."/>
            <person name="Fraser-Liggett C."/>
            <person name="Carlton J."/>
        </authorList>
    </citation>
    <scope>NUCLEOTIDE SEQUENCE</scope>
    <source>
        <strain evidence="11">G3</strain>
    </source>
</reference>
<organism evidence="11 12">
    <name type="scientific">Trichomonas vaginalis (strain ATCC PRA-98 / G3)</name>
    <dbReference type="NCBI Taxonomy" id="412133"/>
    <lineage>
        <taxon>Eukaryota</taxon>
        <taxon>Metamonada</taxon>
        <taxon>Parabasalia</taxon>
        <taxon>Trichomonadida</taxon>
        <taxon>Trichomonadidae</taxon>
        <taxon>Trichomonas</taxon>
    </lineage>
</organism>
<evidence type="ECO:0000256" key="5">
    <source>
        <dbReference type="ARBA" id="ARBA00022989"/>
    </source>
</evidence>
<keyword evidence="7" id="KW-0443">Lipid metabolism</keyword>
<evidence type="ECO:0000256" key="1">
    <source>
        <dbReference type="ARBA" id="ARBA00004141"/>
    </source>
</evidence>
<dbReference type="GO" id="GO:0016020">
    <property type="term" value="C:membrane"/>
    <property type="evidence" value="ECO:0007669"/>
    <property type="project" value="UniProtKB-SubCell"/>
</dbReference>
<dbReference type="Pfam" id="PF02544">
    <property type="entry name" value="Steroid_dh"/>
    <property type="match status" value="1"/>
</dbReference>
<dbReference type="GO" id="GO:0102758">
    <property type="term" value="F:very-long-chain enoyl-CoA reductase activity"/>
    <property type="evidence" value="ECO:0000318"/>
    <property type="project" value="GO_Central"/>
</dbReference>
<feature type="transmembrane region" description="Helical" evidence="9">
    <location>
        <begin position="144"/>
        <end position="162"/>
    </location>
</feature>
<dbReference type="KEGG" id="tva:4751616"/>
<evidence type="ECO:0000313" key="11">
    <source>
        <dbReference type="EMBL" id="EAX93891.1"/>
    </source>
</evidence>
<feature type="transmembrane region" description="Helical" evidence="9">
    <location>
        <begin position="174"/>
        <end position="192"/>
    </location>
</feature>
<evidence type="ECO:0000313" key="12">
    <source>
        <dbReference type="Proteomes" id="UP000001542"/>
    </source>
</evidence>
<dbReference type="GO" id="GO:0006665">
    <property type="term" value="P:sphingolipid metabolic process"/>
    <property type="evidence" value="ECO:0000318"/>
    <property type="project" value="GO_Central"/>
</dbReference>
<protein>
    <submittedName>
        <fullName evidence="11">3-oxo-5-alpha-steroid 4-dehydrogenase family protein</fullName>
    </submittedName>
</protein>
<evidence type="ECO:0000256" key="6">
    <source>
        <dbReference type="ARBA" id="ARBA00023002"/>
    </source>
</evidence>
<dbReference type="OrthoDB" id="540503at2759"/>
<feature type="transmembrane region" description="Helical" evidence="9">
    <location>
        <begin position="228"/>
        <end position="256"/>
    </location>
</feature>
<dbReference type="OMA" id="FSQSTMP"/>
<evidence type="ECO:0000259" key="10">
    <source>
        <dbReference type="Pfam" id="PF02544"/>
    </source>
</evidence>
<dbReference type="InterPro" id="IPR001104">
    <property type="entry name" value="3-oxo-5_a-steroid_4-DH_C"/>
</dbReference>
<name>A2FMJ2_TRIV3</name>
<dbReference type="PANTHER" id="PTHR10556:SF28">
    <property type="entry name" value="VERY-LONG-CHAIN ENOYL-COA REDUCTASE"/>
    <property type="match status" value="1"/>
</dbReference>
<keyword evidence="12" id="KW-1185">Reference proteome</keyword>
<dbReference type="GO" id="GO:0005783">
    <property type="term" value="C:endoplasmic reticulum"/>
    <property type="evidence" value="ECO:0000318"/>
    <property type="project" value="GO_Central"/>
</dbReference>
<dbReference type="GO" id="GO:0042761">
    <property type="term" value="P:very long-chain fatty acid biosynthetic process"/>
    <property type="evidence" value="ECO:0000318"/>
    <property type="project" value="GO_Central"/>
</dbReference>
<dbReference type="RefSeq" id="XP_001306821.1">
    <property type="nucleotide sequence ID" value="XM_001306820.1"/>
</dbReference>
<dbReference type="InterPro" id="IPR039357">
    <property type="entry name" value="SRD5A/TECR"/>
</dbReference>
<accession>A2FMJ2</accession>
<feature type="transmembrane region" description="Helical" evidence="9">
    <location>
        <begin position="81"/>
        <end position="99"/>
    </location>
</feature>
<evidence type="ECO:0000256" key="8">
    <source>
        <dbReference type="ARBA" id="ARBA00023136"/>
    </source>
</evidence>
<keyword evidence="4 9" id="KW-0812">Transmembrane</keyword>
<dbReference type="Proteomes" id="UP000001542">
    <property type="component" value="Unassembled WGS sequence"/>
</dbReference>
<dbReference type="InParanoid" id="A2FMJ2"/>
<reference evidence="11" key="2">
    <citation type="journal article" date="2007" name="Science">
        <title>Draft genome sequence of the sexually transmitted pathogen Trichomonas vaginalis.</title>
        <authorList>
            <person name="Carlton J.M."/>
            <person name="Hirt R.P."/>
            <person name="Silva J.C."/>
            <person name="Delcher A.L."/>
            <person name="Schatz M."/>
            <person name="Zhao Q."/>
            <person name="Wortman J.R."/>
            <person name="Bidwell S.L."/>
            <person name="Alsmark U.C.M."/>
            <person name="Besteiro S."/>
            <person name="Sicheritz-Ponten T."/>
            <person name="Noel C.J."/>
            <person name="Dacks J.B."/>
            <person name="Foster P.G."/>
            <person name="Simillion C."/>
            <person name="Van de Peer Y."/>
            <person name="Miranda-Saavedra D."/>
            <person name="Barton G.J."/>
            <person name="Westrop G.D."/>
            <person name="Mueller S."/>
            <person name="Dessi D."/>
            <person name="Fiori P.L."/>
            <person name="Ren Q."/>
            <person name="Paulsen I."/>
            <person name="Zhang H."/>
            <person name="Bastida-Corcuera F.D."/>
            <person name="Simoes-Barbosa A."/>
            <person name="Brown M.T."/>
            <person name="Hayes R.D."/>
            <person name="Mukherjee M."/>
            <person name="Okumura C.Y."/>
            <person name="Schneider R."/>
            <person name="Smith A.J."/>
            <person name="Vanacova S."/>
            <person name="Villalvazo M."/>
            <person name="Haas B.J."/>
            <person name="Pertea M."/>
            <person name="Feldblyum T.V."/>
            <person name="Utterback T.R."/>
            <person name="Shu C.L."/>
            <person name="Osoegawa K."/>
            <person name="de Jong P.J."/>
            <person name="Hrdy I."/>
            <person name="Horvathova L."/>
            <person name="Zubacova Z."/>
            <person name="Dolezal P."/>
            <person name="Malik S.B."/>
            <person name="Logsdon J.M. Jr."/>
            <person name="Henze K."/>
            <person name="Gupta A."/>
            <person name="Wang C.C."/>
            <person name="Dunne R.L."/>
            <person name="Upcroft J.A."/>
            <person name="Upcroft P."/>
            <person name="White O."/>
            <person name="Salzberg S.L."/>
            <person name="Tang P."/>
            <person name="Chiu C.-H."/>
            <person name="Lee Y.-S."/>
            <person name="Embley T.M."/>
            <person name="Coombs G.H."/>
            <person name="Mottram J.C."/>
            <person name="Tachezy J."/>
            <person name="Fraser-Liggett C.M."/>
            <person name="Johnson P.J."/>
        </authorList>
    </citation>
    <scope>NUCLEOTIDE SEQUENCE [LARGE SCALE GENOMIC DNA]</scope>
    <source>
        <strain evidence="11">G3</strain>
    </source>
</reference>
<comment type="subcellular location">
    <subcellularLocation>
        <location evidence="1">Membrane</location>
        <topology evidence="1">Multi-pass membrane protein</topology>
    </subcellularLocation>
</comment>
<keyword evidence="3" id="KW-0444">Lipid biosynthesis</keyword>
<sequence length="284" mass="33111">MKCTLTYKAKTFVVSISEDGFGDLLFDEAAMQTKIAPKRIIIAYNKNGEDIQIKKDTKIKDIGVTSFIVKDAGVSVNWKTVFFLMYFGPLLIEMLLVLLLGDKVKWNCYFTIGFIMWELHYIKRTSESLFFHNYSRSLMQVGEVFVNCLYYWGFTIAVNYNMIKKAQTVENVELCQYIAIPFWFVCECLNFYSHNTLAHLRPKGSKEHVLPKGFLFNHITAPNYTFEILGWFCFAVYSDLTSAIIFASCGGIIMFFKAHQKRKCYIKRWPEAKYRGRLTLIRFL</sequence>
<evidence type="ECO:0000256" key="2">
    <source>
        <dbReference type="ARBA" id="ARBA00007742"/>
    </source>
</evidence>
<evidence type="ECO:0000256" key="7">
    <source>
        <dbReference type="ARBA" id="ARBA00023098"/>
    </source>
</evidence>
<dbReference type="PROSITE" id="PS50244">
    <property type="entry name" value="S5A_REDUCTASE"/>
    <property type="match status" value="1"/>
</dbReference>
<dbReference type="AlphaFoldDB" id="A2FMJ2"/>
<dbReference type="FunCoup" id="A2FMJ2">
    <property type="interactions" value="47"/>
</dbReference>
<dbReference type="VEuPathDB" id="TrichDB:TVAGG3_0054460"/>
<keyword evidence="8 9" id="KW-0472">Membrane</keyword>
<dbReference type="eggNOG" id="KOG1639">
    <property type="taxonomic scope" value="Eukaryota"/>
</dbReference>
<comment type="similarity">
    <text evidence="2">Belongs to the steroid 5-alpha reductase family.</text>
</comment>